<sequence>MVVDMIKIIPANVGQIKIIQKIAQKTWPATFSSILSSKQIDYMLDMMYSDEALQAQITNLNHCFLLAAQDDVYLGFLSYETPYKGEAKTKIHKIYIMPEAQGLGIGKKLMGAVEAIATNKGDKQLLLNVNKHNEAEKFYKYLGFEIIATENIDIGSGFLMEDKVMAKEVNK</sequence>
<reference evidence="5" key="1">
    <citation type="submission" date="2016-10" db="EMBL/GenBank/DDBJ databases">
        <authorList>
            <person name="Varghese N."/>
            <person name="Submissions S."/>
        </authorList>
    </citation>
    <scope>NUCLEOTIDE SEQUENCE [LARGE SCALE GENOMIC DNA]</scope>
    <source>
        <strain evidence="5">DSM 18733</strain>
    </source>
</reference>
<dbReference type="GO" id="GO:0005840">
    <property type="term" value="C:ribosome"/>
    <property type="evidence" value="ECO:0007669"/>
    <property type="project" value="UniProtKB-KW"/>
</dbReference>
<dbReference type="SUPFAM" id="SSF55729">
    <property type="entry name" value="Acyl-CoA N-acyltransferases (Nat)"/>
    <property type="match status" value="1"/>
</dbReference>
<keyword evidence="1" id="KW-0808">Transferase</keyword>
<protein>
    <submittedName>
        <fullName evidence="4">Ribosomal protein S18 acetylase RimI</fullName>
    </submittedName>
</protein>
<dbReference type="InterPro" id="IPR000182">
    <property type="entry name" value="GNAT_dom"/>
</dbReference>
<dbReference type="Proteomes" id="UP000199421">
    <property type="component" value="Unassembled WGS sequence"/>
</dbReference>
<name>A0A1H7QJC3_OLID1</name>
<keyword evidence="4" id="KW-0689">Ribosomal protein</keyword>
<dbReference type="InterPro" id="IPR050832">
    <property type="entry name" value="Bact_Acetyltransf"/>
</dbReference>
<dbReference type="PROSITE" id="PS51186">
    <property type="entry name" value="GNAT"/>
    <property type="match status" value="1"/>
</dbReference>
<evidence type="ECO:0000256" key="2">
    <source>
        <dbReference type="ARBA" id="ARBA00023315"/>
    </source>
</evidence>
<dbReference type="GO" id="GO:0016747">
    <property type="term" value="F:acyltransferase activity, transferring groups other than amino-acyl groups"/>
    <property type="evidence" value="ECO:0007669"/>
    <property type="project" value="InterPro"/>
</dbReference>
<feature type="domain" description="N-acetyltransferase" evidence="3">
    <location>
        <begin position="6"/>
        <end position="165"/>
    </location>
</feature>
<dbReference type="EMBL" id="FOAF01000002">
    <property type="protein sequence ID" value="SEL48036.1"/>
    <property type="molecule type" value="Genomic_DNA"/>
</dbReference>
<gene>
    <name evidence="4" type="ORF">SAMN05661044_02615</name>
</gene>
<keyword evidence="5" id="KW-1185">Reference proteome</keyword>
<evidence type="ECO:0000259" key="3">
    <source>
        <dbReference type="PROSITE" id="PS51186"/>
    </source>
</evidence>
<evidence type="ECO:0000313" key="4">
    <source>
        <dbReference type="EMBL" id="SEL48036.1"/>
    </source>
</evidence>
<proteinExistence type="predicted"/>
<dbReference type="PANTHER" id="PTHR43877:SF2">
    <property type="entry name" value="AMINOALKYLPHOSPHONATE N-ACETYLTRANSFERASE-RELATED"/>
    <property type="match status" value="1"/>
</dbReference>
<dbReference type="CDD" id="cd04301">
    <property type="entry name" value="NAT_SF"/>
    <property type="match status" value="1"/>
</dbReference>
<dbReference type="STRING" id="407022.SAMN05661044_02615"/>
<accession>A0A1H7QJC3</accession>
<evidence type="ECO:0000313" key="5">
    <source>
        <dbReference type="Proteomes" id="UP000199421"/>
    </source>
</evidence>
<dbReference type="AlphaFoldDB" id="A0A1H7QJC3"/>
<dbReference type="Gene3D" id="3.40.630.30">
    <property type="match status" value="1"/>
</dbReference>
<evidence type="ECO:0000256" key="1">
    <source>
        <dbReference type="ARBA" id="ARBA00022679"/>
    </source>
</evidence>
<dbReference type="PANTHER" id="PTHR43877">
    <property type="entry name" value="AMINOALKYLPHOSPHONATE N-ACETYLTRANSFERASE-RELATED-RELATED"/>
    <property type="match status" value="1"/>
</dbReference>
<dbReference type="Pfam" id="PF13673">
    <property type="entry name" value="Acetyltransf_10"/>
    <property type="match status" value="1"/>
</dbReference>
<organism evidence="4 5">
    <name type="scientific">Olivibacter domesticus</name>
    <name type="common">Pseudosphingobacterium domesticum</name>
    <dbReference type="NCBI Taxonomy" id="407022"/>
    <lineage>
        <taxon>Bacteria</taxon>
        <taxon>Pseudomonadati</taxon>
        <taxon>Bacteroidota</taxon>
        <taxon>Sphingobacteriia</taxon>
        <taxon>Sphingobacteriales</taxon>
        <taxon>Sphingobacteriaceae</taxon>
        <taxon>Olivibacter</taxon>
    </lineage>
</organism>
<keyword evidence="4" id="KW-0687">Ribonucleoprotein</keyword>
<dbReference type="InterPro" id="IPR016181">
    <property type="entry name" value="Acyl_CoA_acyltransferase"/>
</dbReference>
<keyword evidence="2" id="KW-0012">Acyltransferase</keyword>